<dbReference type="EMBL" id="VWKB01000061">
    <property type="protein sequence ID" value="KAA4089130.1"/>
    <property type="molecule type" value="Genomic_DNA"/>
</dbReference>
<dbReference type="AlphaFoldDB" id="A0A5M5E6P5"/>
<evidence type="ECO:0000313" key="4">
    <source>
        <dbReference type="Proteomes" id="UP000473905"/>
    </source>
</evidence>
<comment type="caution">
    <text evidence="1">The sequence shown here is derived from an EMBL/GenBank/DDBJ whole genome shotgun (WGS) entry which is preliminary data.</text>
</comment>
<dbReference type="EMBL" id="VWFO01000034">
    <property type="protein sequence ID" value="KAA4661882.1"/>
    <property type="molecule type" value="Genomic_DNA"/>
</dbReference>
<sequence>MHNYKDVLARLKKTCPLAVNIFTNTVSPHFAYLDKEQTQGAVVLEMKAPVQTNSVSDYLHEKVVEKAMELMNYNLNLYCELDEKCPFPAWRDDFEKLK</sequence>
<proteinExistence type="predicted"/>
<gene>
    <name evidence="2" type="ORF">F3B98_21255</name>
    <name evidence="1" type="ORF">F3D66_28370</name>
</gene>
<keyword evidence="4" id="KW-1185">Reference proteome</keyword>
<reference evidence="3 4" key="1">
    <citation type="journal article" date="2019" name="Nat. Med.">
        <title>A library of human gut bacterial isolates paired with longitudinal multiomics data enables mechanistic microbiome research.</title>
        <authorList>
            <person name="Poyet M."/>
            <person name="Groussin M."/>
            <person name="Gibbons S.M."/>
            <person name="Avila-Pacheco J."/>
            <person name="Jiang X."/>
            <person name="Kearney S.M."/>
            <person name="Perrotta A.R."/>
            <person name="Berdy B."/>
            <person name="Zhao S."/>
            <person name="Lieberman T.D."/>
            <person name="Swanson P.K."/>
            <person name="Smith M."/>
            <person name="Roesemann S."/>
            <person name="Alexander J.E."/>
            <person name="Rich S.A."/>
            <person name="Livny J."/>
            <person name="Vlamakis H."/>
            <person name="Clish C."/>
            <person name="Bullock K."/>
            <person name="Deik A."/>
            <person name="Scott J."/>
            <person name="Pierce K.A."/>
            <person name="Xavier R.J."/>
            <person name="Alm E.J."/>
        </authorList>
    </citation>
    <scope>NUCLEOTIDE SEQUENCE [LARGE SCALE GENOMIC DNA]</scope>
    <source>
        <strain evidence="1 4">BIOML-A134</strain>
        <strain evidence="2 3">BIOML-A14</strain>
    </source>
</reference>
<dbReference type="RefSeq" id="WP_147330783.1">
    <property type="nucleotide sequence ID" value="NZ_CAKJYS010000001.1"/>
</dbReference>
<evidence type="ECO:0000313" key="2">
    <source>
        <dbReference type="EMBL" id="KAA4661882.1"/>
    </source>
</evidence>
<evidence type="ECO:0000313" key="3">
    <source>
        <dbReference type="Proteomes" id="UP000435985"/>
    </source>
</evidence>
<accession>A0A5M5E6P5</accession>
<dbReference type="Proteomes" id="UP000473905">
    <property type="component" value="Unassembled WGS sequence"/>
</dbReference>
<evidence type="ECO:0000313" key="1">
    <source>
        <dbReference type="EMBL" id="KAA4089130.1"/>
    </source>
</evidence>
<dbReference type="Proteomes" id="UP000435985">
    <property type="component" value="Unassembled WGS sequence"/>
</dbReference>
<name>A0A5M5E6P5_BACOV</name>
<organism evidence="1 4">
    <name type="scientific">Bacteroides ovatus</name>
    <dbReference type="NCBI Taxonomy" id="28116"/>
    <lineage>
        <taxon>Bacteria</taxon>
        <taxon>Pseudomonadati</taxon>
        <taxon>Bacteroidota</taxon>
        <taxon>Bacteroidia</taxon>
        <taxon>Bacteroidales</taxon>
        <taxon>Bacteroidaceae</taxon>
        <taxon>Bacteroides</taxon>
    </lineage>
</organism>
<protein>
    <submittedName>
        <fullName evidence="1">Uncharacterized protein</fullName>
    </submittedName>
</protein>